<dbReference type="InterPro" id="IPR027417">
    <property type="entry name" value="P-loop_NTPase"/>
</dbReference>
<dbReference type="InterPro" id="IPR008271">
    <property type="entry name" value="Ser/Thr_kinase_AS"/>
</dbReference>
<dbReference type="RefSeq" id="WP_178931515.1">
    <property type="nucleotide sequence ID" value="NZ_JACBAZ010000002.1"/>
</dbReference>
<gene>
    <name evidence="3" type="ORF">HW115_05075</name>
</gene>
<evidence type="ECO:0000313" key="3">
    <source>
        <dbReference type="EMBL" id="NWK54970.1"/>
    </source>
</evidence>
<dbReference type="GO" id="GO:0004672">
    <property type="term" value="F:protein kinase activity"/>
    <property type="evidence" value="ECO:0007669"/>
    <property type="project" value="InterPro"/>
</dbReference>
<dbReference type="InterPro" id="IPR045055">
    <property type="entry name" value="DNA2/NAM7-like"/>
</dbReference>
<comment type="caution">
    <text evidence="3">The sequence shown here is derived from an EMBL/GenBank/DDBJ whole genome shotgun (WGS) entry which is preliminary data.</text>
</comment>
<dbReference type="InterPro" id="IPR041679">
    <property type="entry name" value="DNA2/NAM7-like_C"/>
</dbReference>
<feature type="domain" description="Protein kinase" evidence="1">
    <location>
        <begin position="450"/>
        <end position="779"/>
    </location>
</feature>
<dbReference type="Proteomes" id="UP000557872">
    <property type="component" value="Unassembled WGS sequence"/>
</dbReference>
<dbReference type="CDD" id="cd18808">
    <property type="entry name" value="SF1_C_Upf1"/>
    <property type="match status" value="1"/>
</dbReference>
<dbReference type="PROSITE" id="PS50011">
    <property type="entry name" value="PROTEIN_KINASE_DOM"/>
    <property type="match status" value="1"/>
</dbReference>
<evidence type="ECO:0000259" key="2">
    <source>
        <dbReference type="PROSITE" id="PS50965"/>
    </source>
</evidence>
<dbReference type="Pfam" id="PF00069">
    <property type="entry name" value="Pkinase"/>
    <property type="match status" value="1"/>
</dbReference>
<dbReference type="PANTHER" id="PTHR10887:SF495">
    <property type="entry name" value="HELICASE SENATAXIN ISOFORM X1-RELATED"/>
    <property type="match status" value="1"/>
</dbReference>
<evidence type="ECO:0000259" key="1">
    <source>
        <dbReference type="PROSITE" id="PS50011"/>
    </source>
</evidence>
<dbReference type="PROSITE" id="PS00108">
    <property type="entry name" value="PROTEIN_KINASE_ST"/>
    <property type="match status" value="1"/>
</dbReference>
<reference evidence="3 4" key="1">
    <citation type="submission" date="2020-07" db="EMBL/GenBank/DDBJ databases">
        <title>Roseicoccus Jingziensis gen. nov., sp. nov., isolated from coastal seawater.</title>
        <authorList>
            <person name="Feng X."/>
        </authorList>
    </citation>
    <scope>NUCLEOTIDE SEQUENCE [LARGE SCALE GENOMIC DNA]</scope>
    <source>
        <strain evidence="3 4">N1E253</strain>
    </source>
</reference>
<dbReference type="InterPro" id="IPR047187">
    <property type="entry name" value="SF1_C_Upf1"/>
</dbReference>
<name>A0A851GJU2_9BACT</name>
<dbReference type="InterPro" id="IPR011528">
    <property type="entry name" value="NERD"/>
</dbReference>
<proteinExistence type="predicted"/>
<dbReference type="Gene3D" id="3.30.200.20">
    <property type="entry name" value="Phosphorylase Kinase, domain 1"/>
    <property type="match status" value="1"/>
</dbReference>
<dbReference type="PANTHER" id="PTHR10887">
    <property type="entry name" value="DNA2/NAM7 HELICASE FAMILY"/>
    <property type="match status" value="1"/>
</dbReference>
<dbReference type="Gene3D" id="3.40.50.300">
    <property type="entry name" value="P-loop containing nucleotide triphosphate hydrolases"/>
    <property type="match status" value="2"/>
</dbReference>
<dbReference type="GO" id="GO:0004386">
    <property type="term" value="F:helicase activity"/>
    <property type="evidence" value="ECO:0007669"/>
    <property type="project" value="InterPro"/>
</dbReference>
<dbReference type="Pfam" id="PF13086">
    <property type="entry name" value="AAA_11"/>
    <property type="match status" value="1"/>
</dbReference>
<organism evidence="3 4">
    <name type="scientific">Oceaniferula marina</name>
    <dbReference type="NCBI Taxonomy" id="2748318"/>
    <lineage>
        <taxon>Bacteria</taxon>
        <taxon>Pseudomonadati</taxon>
        <taxon>Verrucomicrobiota</taxon>
        <taxon>Verrucomicrobiia</taxon>
        <taxon>Verrucomicrobiales</taxon>
        <taxon>Verrucomicrobiaceae</taxon>
        <taxon>Oceaniferula</taxon>
    </lineage>
</organism>
<dbReference type="Pfam" id="PF13087">
    <property type="entry name" value="AAA_12"/>
    <property type="match status" value="1"/>
</dbReference>
<protein>
    <submittedName>
        <fullName evidence="3">AAA family ATPase</fullName>
    </submittedName>
</protein>
<dbReference type="PROSITE" id="PS50965">
    <property type="entry name" value="NERD"/>
    <property type="match status" value="1"/>
</dbReference>
<dbReference type="Gene3D" id="1.10.510.10">
    <property type="entry name" value="Transferase(Phosphotransferase) domain 1"/>
    <property type="match status" value="2"/>
</dbReference>
<dbReference type="GO" id="GO:0005524">
    <property type="term" value="F:ATP binding"/>
    <property type="evidence" value="ECO:0007669"/>
    <property type="project" value="InterPro"/>
</dbReference>
<feature type="domain" description="NERD" evidence="2">
    <location>
        <begin position="10"/>
        <end position="119"/>
    </location>
</feature>
<dbReference type="SUPFAM" id="SSF56112">
    <property type="entry name" value="Protein kinase-like (PK-like)"/>
    <property type="match status" value="2"/>
</dbReference>
<accession>A0A851GJU2</accession>
<dbReference type="SUPFAM" id="SSF52540">
    <property type="entry name" value="P-loop containing nucleoside triphosphate hydrolases"/>
    <property type="match status" value="1"/>
</dbReference>
<keyword evidence="4" id="KW-1185">Reference proteome</keyword>
<evidence type="ECO:0000313" key="4">
    <source>
        <dbReference type="Proteomes" id="UP000557872"/>
    </source>
</evidence>
<dbReference type="InterPro" id="IPR011009">
    <property type="entry name" value="Kinase-like_dom_sf"/>
</dbReference>
<dbReference type="Pfam" id="PF08378">
    <property type="entry name" value="NERD"/>
    <property type="match status" value="1"/>
</dbReference>
<sequence length="1624" mass="184393">MKIHTLNPSGCHRREIKALTALASKLPNEWFAYASLEMIGRDGGEIDLIICAWDRLIAVEIKDWDHPIDDQGQRWQTAGRTEKSPVITIREKAKVLAGRLKRHLTKKADAPWVDHCVLLTGRASRATLSEESKQHTFDLDYFVRLGSFKTFMEAFPKKGSWLVSRHRLEQTTEIADMKTELDYFFKGKQNFKGSSRSYNEFKAEDDYCFQHPQKIYSEFFAKKPGVKGSSALLRVWDFESLADIDGAYREESNRKQIALREEDAIGYLKEQNPILDQSGAFLRPISNEGRSSVTNDFFELYDLPVSMKRLRESSAQYKNKLKFNDRVSMATMLLRRVAELHELKVAHRDLGDHCVWVDVPERVSLSGFATAHVPDEKTISQVRTTVKANTTTLPEDRLDCISDHYRKDVFLAAVSVHQIIFGELPSLDDGVPHWSARKGEEAELFEAWFDRALDWEPEARFANAKAALDAFNRCIKVEKEKVVSERYFDEFKRERLLMPNLAEDTILKQNQECIHYRTGAESEAGQVKLWMLARYQEGLEEQNLHLLNFLERCLTLQKHSLPYLQNITDFGLTGMGGYVEMEWCEGSTLEEEDLSRIQDEVVVDLITSLVEAVWDLHRRSIYHGDIKPSNILLTKKQDHGFTVKLLDVVDYSPVGSERLSPAYTPDEGDEVATPARDGYALKQTIVNVLEREYQHIDEGFIERLGDCIDPLYSPGVANPDFEGTLTAIAELMRLPQTEEDGKVHILIAHSRFITDNVVFAGDERGMPIQLQDDRKDPTKCRISIYTQTMRLDIAVDRDSGAVENCWLKDSSAGRFATAMRHNKHKYKGRVHLMKGDCMNLSGLKGLHEGIDLNQSFDSPRDKTEKIEPIEFVNRPDRGAMNGSDVEPVVDVPRLWEAILNAEEEIIPTVKVEDINSLYQRPGEYQLIVSQNFDGVITNDWLDVTLETKTSNGWRFIGKMNIHKSEVGDAEVGKLVFNNNNPSFFPPKNGSIIRLQDKRARMSYERRRKAAERILQRRSTAHALIDTFSGDKGSISHSDEFDQDLVLPASYGLNEPQQQALVNSLTQCPLSLIQGPPGTGKTRVIAAAVHYIATQKPSSKILVVSQSHEAVNNATDQIVRLFGSEGQEPSLVRVGRRSSLSDDLISYHSDTLQATYRNFFRERLVERVAPVGVELGLPEPFVEEFTIVRARLLPLFDELQRLSKSELSNRDDSEKVRNRLKKRIIEICEQHAGDLYLDEADPFGSYDTLEVLLMERYSVSNMSAVRTLGNVIELALDWVKILESPVSGFDSFLVDTSQIVTGTCVGIGRWNLGVEKKDFDWVIIDEAARCGPSELSVAMQVGHQVILVGDHKQLPPHFDRLLIDKVVHSLGCDPRAVKQSDFHRVFRSSIGGDIAKSLDTQYRMVDPINRLVSDCFYPEIGGLSNGRLGSPEAYELLPEQIRSEVTWIDTGNPTEAEEKRDYTSYLNLSEIEVIMQILQMIDEDKKLVQGLAEEQVKKGVEASIGIITAYKAQALKIQEKIWAASLSRELQDLCKVDTVDSYQGKENPIIIFSPTRTNRKKITGHTDSEERINVSLSRAQERLIIVGSFQFWSQLPDTPLGRVNQYIEREALKGSKEFNLIKRDH</sequence>
<dbReference type="InterPro" id="IPR041677">
    <property type="entry name" value="DNA2/NAM7_AAA_11"/>
</dbReference>
<dbReference type="EMBL" id="JACBAZ010000002">
    <property type="protein sequence ID" value="NWK54970.1"/>
    <property type="molecule type" value="Genomic_DNA"/>
</dbReference>
<dbReference type="InterPro" id="IPR000719">
    <property type="entry name" value="Prot_kinase_dom"/>
</dbReference>